<feature type="region of interest" description="Disordered" evidence="1">
    <location>
        <begin position="29"/>
        <end position="51"/>
    </location>
</feature>
<keyword evidence="3" id="KW-1185">Reference proteome</keyword>
<organism evidence="2 3">
    <name type="scientific">Pseudozobellia thermophila</name>
    <dbReference type="NCBI Taxonomy" id="192903"/>
    <lineage>
        <taxon>Bacteria</taxon>
        <taxon>Pseudomonadati</taxon>
        <taxon>Bacteroidota</taxon>
        <taxon>Flavobacteriia</taxon>
        <taxon>Flavobacteriales</taxon>
        <taxon>Flavobacteriaceae</taxon>
        <taxon>Pseudozobellia</taxon>
    </lineage>
</organism>
<dbReference type="STRING" id="192903.SAMN04488513_11346"/>
<name>A0A1M6NFV1_9FLAO</name>
<dbReference type="Proteomes" id="UP000184543">
    <property type="component" value="Unassembled WGS sequence"/>
</dbReference>
<accession>A0A1M6NFV1</accession>
<proteinExistence type="predicted"/>
<dbReference type="AlphaFoldDB" id="A0A1M6NFV1"/>
<evidence type="ECO:0000313" key="3">
    <source>
        <dbReference type="Proteomes" id="UP000184543"/>
    </source>
</evidence>
<dbReference type="RefSeq" id="WP_170863197.1">
    <property type="nucleotide sequence ID" value="NZ_FQYU01000013.1"/>
</dbReference>
<protein>
    <submittedName>
        <fullName evidence="2">Uncharacterized protein</fullName>
    </submittedName>
</protein>
<feature type="compositionally biased region" description="Basic and acidic residues" evidence="1">
    <location>
        <begin position="40"/>
        <end position="51"/>
    </location>
</feature>
<gene>
    <name evidence="2" type="ORF">SAMN04488513_11346</name>
</gene>
<dbReference type="EMBL" id="FQYU01000013">
    <property type="protein sequence ID" value="SHJ94638.1"/>
    <property type="molecule type" value="Genomic_DNA"/>
</dbReference>
<reference evidence="3" key="1">
    <citation type="submission" date="2016-11" db="EMBL/GenBank/DDBJ databases">
        <authorList>
            <person name="Varghese N."/>
            <person name="Submissions S."/>
        </authorList>
    </citation>
    <scope>NUCLEOTIDE SEQUENCE [LARGE SCALE GENOMIC DNA]</scope>
    <source>
        <strain evidence="3">DSM 19858</strain>
    </source>
</reference>
<evidence type="ECO:0000256" key="1">
    <source>
        <dbReference type="SAM" id="MobiDB-lite"/>
    </source>
</evidence>
<sequence>MSERFKSSLYLAAFILASILYYSETNTEEASQGPEMASADIEHVATDKAGD</sequence>
<evidence type="ECO:0000313" key="2">
    <source>
        <dbReference type="EMBL" id="SHJ94638.1"/>
    </source>
</evidence>